<accession>A0AA47JNC9</accession>
<dbReference type="AlphaFoldDB" id="A0AA47JNC9"/>
<keyword evidence="1" id="KW-0614">Plasmid</keyword>
<protein>
    <submittedName>
        <fullName evidence="1">Uncharacterized protein</fullName>
    </submittedName>
</protein>
<reference evidence="1" key="1">
    <citation type="submission" date="2022-12" db="EMBL/GenBank/DDBJ databases">
        <title>Vibrio parahaemolyticus become highly virulent by producing novel Tc toxins.</title>
        <authorList>
            <person name="Yang F."/>
            <person name="You Y."/>
            <person name="Lai Q."/>
            <person name="Xu L."/>
            <person name="Li F."/>
        </authorList>
    </citation>
    <scope>NUCLEOTIDE SEQUENCE</scope>
    <source>
        <strain evidence="1">Vp-HL-202005</strain>
        <plasmid evidence="1">pHLD</plasmid>
    </source>
</reference>
<proteinExistence type="predicted"/>
<evidence type="ECO:0000313" key="2">
    <source>
        <dbReference type="Proteomes" id="UP001156560"/>
    </source>
</evidence>
<name>A0AA47JNC9_VIBPH</name>
<geneLocation type="plasmid" evidence="1 2">
    <name>pHLD</name>
</geneLocation>
<organism evidence="1 2">
    <name type="scientific">Vibrio parahaemolyticus</name>
    <dbReference type="NCBI Taxonomy" id="670"/>
    <lineage>
        <taxon>Bacteria</taxon>
        <taxon>Pseudomonadati</taxon>
        <taxon>Pseudomonadota</taxon>
        <taxon>Gammaproteobacteria</taxon>
        <taxon>Vibrionales</taxon>
        <taxon>Vibrionaceae</taxon>
        <taxon>Vibrio</taxon>
    </lineage>
</organism>
<dbReference type="RefSeq" id="WP_228085969.1">
    <property type="nucleotide sequence ID" value="NZ_CP097872.1"/>
</dbReference>
<sequence>MSNKQRESEMKAPTHFAALSELTARDFKKQAVITPKRRFDFYDDDNGKKCNVHNWSSKHQVHIYHCLNYSKVDGKPLYFVDTYSMWGDWLCSESYRTIKAMKETWHGQL</sequence>
<gene>
    <name evidence="1" type="ORF">O1Q84_27910</name>
</gene>
<dbReference type="Proteomes" id="UP001156560">
    <property type="component" value="Plasmid pHLD"/>
</dbReference>
<dbReference type="EMBL" id="CP114199">
    <property type="protein sequence ID" value="WAT93992.1"/>
    <property type="molecule type" value="Genomic_DNA"/>
</dbReference>
<evidence type="ECO:0000313" key="1">
    <source>
        <dbReference type="EMBL" id="WAT93992.1"/>
    </source>
</evidence>